<evidence type="ECO:0000256" key="1">
    <source>
        <dbReference type="SAM" id="Phobius"/>
    </source>
</evidence>
<feature type="transmembrane region" description="Helical" evidence="1">
    <location>
        <begin position="6"/>
        <end position="30"/>
    </location>
</feature>
<evidence type="ECO:0008006" key="3">
    <source>
        <dbReference type="Google" id="ProtNLM"/>
    </source>
</evidence>
<dbReference type="InterPro" id="IPR007354">
    <property type="entry name" value="CruF-like"/>
</dbReference>
<keyword evidence="1" id="KW-0812">Transmembrane</keyword>
<keyword evidence="1" id="KW-1133">Transmembrane helix</keyword>
<reference evidence="2" key="1">
    <citation type="submission" date="2018-05" db="EMBL/GenBank/DDBJ databases">
        <authorList>
            <person name="Lanie J.A."/>
            <person name="Ng W.-L."/>
            <person name="Kazmierczak K.M."/>
            <person name="Andrzejewski T.M."/>
            <person name="Davidsen T.M."/>
            <person name="Wayne K.J."/>
            <person name="Tettelin H."/>
            <person name="Glass J.I."/>
            <person name="Rusch D."/>
            <person name="Podicherti R."/>
            <person name="Tsui H.-C.T."/>
            <person name="Winkler M.E."/>
        </authorList>
    </citation>
    <scope>NUCLEOTIDE SEQUENCE</scope>
</reference>
<dbReference type="PANTHER" id="PTHR39419:SF1">
    <property type="entry name" value="SLL0814 PROTEIN"/>
    <property type="match status" value="1"/>
</dbReference>
<keyword evidence="1" id="KW-0472">Membrane</keyword>
<feature type="non-terminal residue" evidence="2">
    <location>
        <position position="100"/>
    </location>
</feature>
<feature type="transmembrane region" description="Helical" evidence="1">
    <location>
        <begin position="76"/>
        <end position="97"/>
    </location>
</feature>
<name>A0A382SYV2_9ZZZZ</name>
<gene>
    <name evidence="2" type="ORF">METZ01_LOCUS367920</name>
</gene>
<protein>
    <recommendedName>
        <fullName evidence="3">Carotenoid biosynthesis protein</fullName>
    </recommendedName>
</protein>
<sequence>MEWPSLLVGTIILRPYVFVFLAIYLTIAILNMGFVRSIVFTLLAYTIAFISEYSSTRIGFPYGFYEYIETTRNQELWISNVPFMDSLSYSFLSYVAYTMA</sequence>
<evidence type="ECO:0000313" key="2">
    <source>
        <dbReference type="EMBL" id="SVD15066.1"/>
    </source>
</evidence>
<feature type="transmembrane region" description="Helical" evidence="1">
    <location>
        <begin position="37"/>
        <end position="56"/>
    </location>
</feature>
<accession>A0A382SYV2</accession>
<dbReference type="AlphaFoldDB" id="A0A382SYV2"/>
<dbReference type="PANTHER" id="PTHR39419">
    <property type="entry name" value="SLL0814 PROTEIN"/>
    <property type="match status" value="1"/>
</dbReference>
<organism evidence="2">
    <name type="scientific">marine metagenome</name>
    <dbReference type="NCBI Taxonomy" id="408172"/>
    <lineage>
        <taxon>unclassified sequences</taxon>
        <taxon>metagenomes</taxon>
        <taxon>ecological metagenomes</taxon>
    </lineage>
</organism>
<dbReference type="Pfam" id="PF04240">
    <property type="entry name" value="Caroten_synth"/>
    <property type="match status" value="1"/>
</dbReference>
<proteinExistence type="predicted"/>
<dbReference type="EMBL" id="UINC01132632">
    <property type="protein sequence ID" value="SVD15066.1"/>
    <property type="molecule type" value="Genomic_DNA"/>
</dbReference>